<proteinExistence type="predicted"/>
<organism evidence="1 2">
    <name type="scientific">Pleomassaria siparia CBS 279.74</name>
    <dbReference type="NCBI Taxonomy" id="1314801"/>
    <lineage>
        <taxon>Eukaryota</taxon>
        <taxon>Fungi</taxon>
        <taxon>Dikarya</taxon>
        <taxon>Ascomycota</taxon>
        <taxon>Pezizomycotina</taxon>
        <taxon>Dothideomycetes</taxon>
        <taxon>Pleosporomycetidae</taxon>
        <taxon>Pleosporales</taxon>
        <taxon>Pleomassariaceae</taxon>
        <taxon>Pleomassaria</taxon>
    </lineage>
</organism>
<dbReference type="AlphaFoldDB" id="A0A6G1KRL5"/>
<reference evidence="1" key="1">
    <citation type="journal article" date="2020" name="Stud. Mycol.">
        <title>101 Dothideomycetes genomes: a test case for predicting lifestyles and emergence of pathogens.</title>
        <authorList>
            <person name="Haridas S."/>
            <person name="Albert R."/>
            <person name="Binder M."/>
            <person name="Bloem J."/>
            <person name="Labutti K."/>
            <person name="Salamov A."/>
            <person name="Andreopoulos B."/>
            <person name="Baker S."/>
            <person name="Barry K."/>
            <person name="Bills G."/>
            <person name="Bluhm B."/>
            <person name="Cannon C."/>
            <person name="Castanera R."/>
            <person name="Culley D."/>
            <person name="Daum C."/>
            <person name="Ezra D."/>
            <person name="Gonzalez J."/>
            <person name="Henrissat B."/>
            <person name="Kuo A."/>
            <person name="Liang C."/>
            <person name="Lipzen A."/>
            <person name="Lutzoni F."/>
            <person name="Magnuson J."/>
            <person name="Mondo S."/>
            <person name="Nolan M."/>
            <person name="Ohm R."/>
            <person name="Pangilinan J."/>
            <person name="Park H.-J."/>
            <person name="Ramirez L."/>
            <person name="Alfaro M."/>
            <person name="Sun H."/>
            <person name="Tritt A."/>
            <person name="Yoshinaga Y."/>
            <person name="Zwiers L.-H."/>
            <person name="Turgeon B."/>
            <person name="Goodwin S."/>
            <person name="Spatafora J."/>
            <person name="Crous P."/>
            <person name="Grigoriev I."/>
        </authorList>
    </citation>
    <scope>NUCLEOTIDE SEQUENCE</scope>
    <source>
        <strain evidence="1">CBS 279.74</strain>
    </source>
</reference>
<evidence type="ECO:0000313" key="1">
    <source>
        <dbReference type="EMBL" id="KAF2715450.1"/>
    </source>
</evidence>
<gene>
    <name evidence="1" type="ORF">K504DRAFT_497323</name>
</gene>
<accession>A0A6G1KRL5</accession>
<dbReference type="Proteomes" id="UP000799428">
    <property type="component" value="Unassembled WGS sequence"/>
</dbReference>
<protein>
    <submittedName>
        <fullName evidence="1">Uncharacterized protein</fullName>
    </submittedName>
</protein>
<evidence type="ECO:0000313" key="2">
    <source>
        <dbReference type="Proteomes" id="UP000799428"/>
    </source>
</evidence>
<dbReference type="EMBL" id="MU005764">
    <property type="protein sequence ID" value="KAF2715450.1"/>
    <property type="molecule type" value="Genomic_DNA"/>
</dbReference>
<name>A0A6G1KRL5_9PLEO</name>
<sequence length="119" mass="13511">MSASNAVALPMYLTRQRRQWELKASPVTCTISVRLKKLFFCFLAVSVTIGSDRQFARQKRKAKPPTCFVPKTGRLNHMVDNMEKLWTALKLLALISPLPHLRTPLRHLLSADKPNKGRG</sequence>
<keyword evidence="2" id="KW-1185">Reference proteome</keyword>